<dbReference type="Proteomes" id="UP000277204">
    <property type="component" value="Unassembled WGS sequence"/>
</dbReference>
<dbReference type="AlphaFoldDB" id="A0A183LN03"/>
<gene>
    <name evidence="1" type="ORF">SMRZ_LOCUS5178</name>
</gene>
<name>A0A183LN03_9TREM</name>
<keyword evidence="2" id="KW-1185">Reference proteome</keyword>
<sequence length="124" mass="13901">MVLCIWTAALSNADVNVKMKLCNNVYLLCTSRITLDGEALKDGKTFTYLGSIIDEHGRYDVDVKSCISKTIAECLQLKNIWNSKQLSTKQQSQNVQYKCQNSSTVCGGNLNIYESHHPEDTSVY</sequence>
<evidence type="ECO:0000313" key="1">
    <source>
        <dbReference type="EMBL" id="VDO64898.1"/>
    </source>
</evidence>
<reference evidence="1 2" key="1">
    <citation type="submission" date="2018-11" db="EMBL/GenBank/DDBJ databases">
        <authorList>
            <consortium name="Pathogen Informatics"/>
        </authorList>
    </citation>
    <scope>NUCLEOTIDE SEQUENCE [LARGE SCALE GENOMIC DNA]</scope>
    <source>
        <strain evidence="1 2">Zambia</strain>
    </source>
</reference>
<protein>
    <submittedName>
        <fullName evidence="1">Uncharacterized protein</fullName>
    </submittedName>
</protein>
<accession>A0A183LN03</accession>
<evidence type="ECO:0000313" key="2">
    <source>
        <dbReference type="Proteomes" id="UP000277204"/>
    </source>
</evidence>
<dbReference type="EMBL" id="UZAI01001741">
    <property type="protein sequence ID" value="VDO64898.1"/>
    <property type="molecule type" value="Genomic_DNA"/>
</dbReference>
<proteinExistence type="predicted"/>
<organism evidence="1 2">
    <name type="scientific">Schistosoma margrebowiei</name>
    <dbReference type="NCBI Taxonomy" id="48269"/>
    <lineage>
        <taxon>Eukaryota</taxon>
        <taxon>Metazoa</taxon>
        <taxon>Spiralia</taxon>
        <taxon>Lophotrochozoa</taxon>
        <taxon>Platyhelminthes</taxon>
        <taxon>Trematoda</taxon>
        <taxon>Digenea</taxon>
        <taxon>Strigeidida</taxon>
        <taxon>Schistosomatoidea</taxon>
        <taxon>Schistosomatidae</taxon>
        <taxon>Schistosoma</taxon>
    </lineage>
</organism>